<dbReference type="Proteomes" id="UP000321578">
    <property type="component" value="Unassembled WGS sequence"/>
</dbReference>
<reference evidence="1 2" key="1">
    <citation type="submission" date="2019-08" db="EMBL/GenBank/DDBJ databases">
        <title>Genomes of Subsaximicrobium wynnwilliamsii strains.</title>
        <authorList>
            <person name="Bowman J.P."/>
        </authorList>
    </citation>
    <scope>NUCLEOTIDE SEQUENCE [LARGE SCALE GENOMIC DNA]</scope>
    <source>
        <strain evidence="1 2">2-80-2</strain>
    </source>
</reference>
<sequence length="273" mass="30413">MKQKLFFLALTLFIISNIKLFGQELCQTPSQTNNEFLNKSALLRTSSNDNSYCLKVYFHVIRRSNGTGGQSVSAVNQAFQILNQDFNSHNISFSWDNIIDYIDNTSYYDSPGATIYSINSHQDGIDIYLFDDDTDSSGGAANGVGSSSEFYVTGSFNQPPFQSLSTSRVVSHEMGHVLFLWHTFRGTNFPQFEDGDFCPELVDGSNSDICGDYVEDTPADPNMAFNIDSSCQWLGSGTGANGDSYNPDEQNIMAYTNVCLILRIFKVYECEMP</sequence>
<keyword evidence="2" id="KW-1185">Reference proteome</keyword>
<evidence type="ECO:0008006" key="3">
    <source>
        <dbReference type="Google" id="ProtNLM"/>
    </source>
</evidence>
<dbReference type="Gene3D" id="3.40.390.10">
    <property type="entry name" value="Collagenase (Catalytic Domain)"/>
    <property type="match status" value="1"/>
</dbReference>
<evidence type="ECO:0000313" key="2">
    <source>
        <dbReference type="Proteomes" id="UP000321578"/>
    </source>
</evidence>
<dbReference type="AlphaFoldDB" id="A0A5C6ZBZ5"/>
<name>A0A5C6ZBZ5_9FLAO</name>
<dbReference type="SUPFAM" id="SSF55486">
    <property type="entry name" value="Metalloproteases ('zincins'), catalytic domain"/>
    <property type="match status" value="1"/>
</dbReference>
<dbReference type="EMBL" id="VORO01000064">
    <property type="protein sequence ID" value="TXD86393.1"/>
    <property type="molecule type" value="Genomic_DNA"/>
</dbReference>
<dbReference type="OrthoDB" id="6385856at2"/>
<evidence type="ECO:0000313" key="1">
    <source>
        <dbReference type="EMBL" id="TXD86393.1"/>
    </source>
</evidence>
<proteinExistence type="predicted"/>
<dbReference type="RefSeq" id="WP_147088528.1">
    <property type="nucleotide sequence ID" value="NZ_VORM01000064.1"/>
</dbReference>
<accession>A0A5C6ZBZ5</accession>
<dbReference type="InterPro" id="IPR024079">
    <property type="entry name" value="MetalloPept_cat_dom_sf"/>
</dbReference>
<organism evidence="1 2">
    <name type="scientific">Subsaximicrobium wynnwilliamsii</name>
    <dbReference type="NCBI Taxonomy" id="291179"/>
    <lineage>
        <taxon>Bacteria</taxon>
        <taxon>Pseudomonadati</taxon>
        <taxon>Bacteroidota</taxon>
        <taxon>Flavobacteriia</taxon>
        <taxon>Flavobacteriales</taxon>
        <taxon>Flavobacteriaceae</taxon>
        <taxon>Subsaximicrobium</taxon>
    </lineage>
</organism>
<dbReference type="GO" id="GO:0008237">
    <property type="term" value="F:metallopeptidase activity"/>
    <property type="evidence" value="ECO:0007669"/>
    <property type="project" value="InterPro"/>
</dbReference>
<gene>
    <name evidence="1" type="ORF">ESY86_20295</name>
</gene>
<comment type="caution">
    <text evidence="1">The sequence shown here is derived from an EMBL/GenBank/DDBJ whole genome shotgun (WGS) entry which is preliminary data.</text>
</comment>
<protein>
    <recommendedName>
        <fullName evidence="3">Peptidase M43 pregnancy-associated plasma-A domain-containing protein</fullName>
    </recommendedName>
</protein>